<evidence type="ECO:0000313" key="2">
    <source>
        <dbReference type="EMBL" id="PKY05542.1"/>
    </source>
</evidence>
<evidence type="ECO:0008006" key="4">
    <source>
        <dbReference type="Google" id="ProtNLM"/>
    </source>
</evidence>
<dbReference type="AlphaFoldDB" id="A0A2I1D6N4"/>
<gene>
    <name evidence="2" type="ORF">P168DRAFT_317065</name>
</gene>
<keyword evidence="3" id="KW-1185">Reference proteome</keyword>
<feature type="region of interest" description="Disordered" evidence="1">
    <location>
        <begin position="201"/>
        <end position="222"/>
    </location>
</feature>
<organism evidence="2 3">
    <name type="scientific">Aspergillus campestris (strain IBT 28561)</name>
    <dbReference type="NCBI Taxonomy" id="1392248"/>
    <lineage>
        <taxon>Eukaryota</taxon>
        <taxon>Fungi</taxon>
        <taxon>Dikarya</taxon>
        <taxon>Ascomycota</taxon>
        <taxon>Pezizomycotina</taxon>
        <taxon>Eurotiomycetes</taxon>
        <taxon>Eurotiomycetidae</taxon>
        <taxon>Eurotiales</taxon>
        <taxon>Aspergillaceae</taxon>
        <taxon>Aspergillus</taxon>
        <taxon>Aspergillus subgen. Circumdati</taxon>
    </lineage>
</organism>
<proteinExistence type="predicted"/>
<accession>A0A2I1D6N4</accession>
<dbReference type="Proteomes" id="UP000234254">
    <property type="component" value="Unassembled WGS sequence"/>
</dbReference>
<dbReference type="RefSeq" id="XP_024694136.1">
    <property type="nucleotide sequence ID" value="XM_024840072.1"/>
</dbReference>
<name>A0A2I1D6N4_ASPC2</name>
<dbReference type="OrthoDB" id="3800761at2759"/>
<evidence type="ECO:0000313" key="3">
    <source>
        <dbReference type="Proteomes" id="UP000234254"/>
    </source>
</evidence>
<dbReference type="GeneID" id="36547596"/>
<dbReference type="EMBL" id="MSFM01000004">
    <property type="protein sequence ID" value="PKY05542.1"/>
    <property type="molecule type" value="Genomic_DNA"/>
</dbReference>
<evidence type="ECO:0000256" key="1">
    <source>
        <dbReference type="SAM" id="MobiDB-lite"/>
    </source>
</evidence>
<sequence>MSGDSCWACEIANSQAVYVVAREDMQEPLWRDQGLLNFSLTSADNGIPLCSTCQYLFERPDDPGFVFIPADLQYFIDFELKDRENRELAARNGEALSRQVPSSDMYREHQLKQGAIEAEAAGGLYKRVFLTNYSAGELIDPEEHGLTGLKVWHGAPLATLRRGIHALGSARVYQMDPKTIAQLETLRSLYFKCTRESSLEVRSTQAQPDLQRKEREAREEDEFGVPSNLKMLKIEHHHLYTDFEDRPIPQEEWTFTPKLTTGEIIDRYLDAVRSP</sequence>
<reference evidence="2" key="1">
    <citation type="submission" date="2016-12" db="EMBL/GenBank/DDBJ databases">
        <title>The genomes of Aspergillus section Nigri reveals drivers in fungal speciation.</title>
        <authorList>
            <consortium name="DOE Joint Genome Institute"/>
            <person name="Vesth T.C."/>
            <person name="Nybo J."/>
            <person name="Theobald S."/>
            <person name="Brandl J."/>
            <person name="Frisvad J.C."/>
            <person name="Nielsen K.F."/>
            <person name="Lyhne E.K."/>
            <person name="Kogle M.E."/>
            <person name="Kuo A."/>
            <person name="Riley R."/>
            <person name="Clum A."/>
            <person name="Nolan M."/>
            <person name="Lipzen A."/>
            <person name="Salamov A."/>
            <person name="Henrissat B."/>
            <person name="Wiebenga A."/>
            <person name="De vries R.P."/>
            <person name="Grigoriev I.V."/>
            <person name="Mortensen U.H."/>
            <person name="Andersen M.R."/>
            <person name="Baker S.E."/>
        </authorList>
    </citation>
    <scope>NUCLEOTIDE SEQUENCE</scope>
    <source>
        <strain evidence="2">IBT 28561</strain>
    </source>
</reference>
<dbReference type="VEuPathDB" id="FungiDB:P168DRAFT_317065"/>
<protein>
    <recommendedName>
        <fullName evidence="4">HNH nuclease domain-containing protein</fullName>
    </recommendedName>
</protein>
<comment type="caution">
    <text evidence="2">The sequence shown here is derived from an EMBL/GenBank/DDBJ whole genome shotgun (WGS) entry which is preliminary data.</text>
</comment>